<dbReference type="Pfam" id="PF13191">
    <property type="entry name" value="AAA_16"/>
    <property type="match status" value="1"/>
</dbReference>
<dbReference type="PANTHER" id="PTHR16305:SF35">
    <property type="entry name" value="TRANSCRIPTIONAL ACTIVATOR DOMAIN"/>
    <property type="match status" value="1"/>
</dbReference>
<accession>A0ABP3KLG4</accession>
<keyword evidence="2" id="KW-0067">ATP-binding</keyword>
<comment type="caution">
    <text evidence="4">The sequence shown here is derived from an EMBL/GenBank/DDBJ whole genome shotgun (WGS) entry which is preliminary data.</text>
</comment>
<evidence type="ECO:0000313" key="5">
    <source>
        <dbReference type="Proteomes" id="UP001500909"/>
    </source>
</evidence>
<dbReference type="Proteomes" id="UP001500909">
    <property type="component" value="Unassembled WGS sequence"/>
</dbReference>
<evidence type="ECO:0000256" key="2">
    <source>
        <dbReference type="ARBA" id="ARBA00022840"/>
    </source>
</evidence>
<keyword evidence="1" id="KW-0547">Nucleotide-binding</keyword>
<keyword evidence="5" id="KW-1185">Reference proteome</keyword>
<proteinExistence type="predicted"/>
<protein>
    <recommendedName>
        <fullName evidence="3">Orc1-like AAA ATPase domain-containing protein</fullName>
    </recommendedName>
</protein>
<evidence type="ECO:0000259" key="3">
    <source>
        <dbReference type="Pfam" id="PF13191"/>
    </source>
</evidence>
<dbReference type="InterPro" id="IPR027417">
    <property type="entry name" value="P-loop_NTPase"/>
</dbReference>
<dbReference type="PANTHER" id="PTHR16305">
    <property type="entry name" value="TESTICULAR SOLUBLE ADENYLYL CYCLASE"/>
    <property type="match status" value="1"/>
</dbReference>
<reference evidence="5" key="1">
    <citation type="journal article" date="2019" name="Int. J. Syst. Evol. Microbiol.">
        <title>The Global Catalogue of Microorganisms (GCM) 10K type strain sequencing project: providing services to taxonomists for standard genome sequencing and annotation.</title>
        <authorList>
            <consortium name="The Broad Institute Genomics Platform"/>
            <consortium name="The Broad Institute Genome Sequencing Center for Infectious Disease"/>
            <person name="Wu L."/>
            <person name="Ma J."/>
        </authorList>
    </citation>
    <scope>NUCLEOTIDE SEQUENCE [LARGE SCALE GENOMIC DNA]</scope>
    <source>
        <strain evidence="5">JCM 4805</strain>
    </source>
</reference>
<feature type="domain" description="Orc1-like AAA ATPase" evidence="3">
    <location>
        <begin position="42"/>
        <end position="191"/>
    </location>
</feature>
<evidence type="ECO:0000256" key="1">
    <source>
        <dbReference type="ARBA" id="ARBA00022741"/>
    </source>
</evidence>
<dbReference type="Gene3D" id="1.25.40.10">
    <property type="entry name" value="Tetratricopeptide repeat domain"/>
    <property type="match status" value="1"/>
</dbReference>
<dbReference type="Gene3D" id="3.40.50.300">
    <property type="entry name" value="P-loop containing nucleotide triphosphate hydrolases"/>
    <property type="match status" value="1"/>
</dbReference>
<evidence type="ECO:0000313" key="4">
    <source>
        <dbReference type="EMBL" id="GAA0482300.1"/>
    </source>
</evidence>
<name>A0ABP3KLG4_9ACTN</name>
<dbReference type="InterPro" id="IPR041664">
    <property type="entry name" value="AAA_16"/>
</dbReference>
<dbReference type="SUPFAM" id="SSF52540">
    <property type="entry name" value="P-loop containing nucleoside triphosphate hydrolases"/>
    <property type="match status" value="1"/>
</dbReference>
<dbReference type="EMBL" id="BAAABY010000039">
    <property type="protein sequence ID" value="GAA0482300.1"/>
    <property type="molecule type" value="Genomic_DNA"/>
</dbReference>
<organism evidence="4 5">
    <name type="scientific">Streptomyces olivaceiscleroticus</name>
    <dbReference type="NCBI Taxonomy" id="68245"/>
    <lineage>
        <taxon>Bacteria</taxon>
        <taxon>Bacillati</taxon>
        <taxon>Actinomycetota</taxon>
        <taxon>Actinomycetes</taxon>
        <taxon>Kitasatosporales</taxon>
        <taxon>Streptomycetaceae</taxon>
        <taxon>Streptomyces</taxon>
    </lineage>
</organism>
<gene>
    <name evidence="4" type="ORF">GCM10010361_53970</name>
</gene>
<sequence length="574" mass="61933">MAEITGRSGRARRPMLERDTELSALDGMLTDLCGSGKEDGGVRTGGLIAFAGPAGMGKTALINEARRRAIARGCTVLLARGGEQEQEVAFHVVRQLVQPVFAAESPEEHRRILGTWYDIVAPAVGLVAADGDASPDPQGVRDGLDWVVTRFAVHFTPVVLILDDAHWADSESLAWLTAFAARAEELPILIIVGYRPDELPAGAGPLRRIAERSGSRPFELTPLTPAAVRRVVTHMVGEGADEAFCRECWAVTGGNPYEVVELSAKIRERDIKPQQANVSQLRELVMAIKDSGLIERLERLGTAAVRFAWAASVLGTEVSPTLAANVAGLGSVQAADVVDKLRDARILAPAVSSGNGNLRFFHPLVASAVYQAIPGALRVALHGQAAAAVVDAGHGATAAARHLLEMHPEHDDWVVQRLREAASEYFRAGAPDAARRCLARALREPPALQDRALVLFELGCSSLLSEPATTVNHLRAALEEEELDPELRETITYKLAQALAHADRMGEAAEVVAAEAQRATNARTRLRMQAEQFMWNAFRADEQESPARSRLLAKLADHLTGRGMAERYILGLRA</sequence>
<dbReference type="InterPro" id="IPR011990">
    <property type="entry name" value="TPR-like_helical_dom_sf"/>
</dbReference>